<evidence type="ECO:0000313" key="1">
    <source>
        <dbReference type="EMBL" id="KAK3066695.1"/>
    </source>
</evidence>
<gene>
    <name evidence="1" type="ORF">LTS18_001546</name>
</gene>
<name>A0ACC3DEQ1_9PEZI</name>
<accession>A0ACC3DEQ1</accession>
<dbReference type="EMBL" id="JAWDJW010005749">
    <property type="protein sequence ID" value="KAK3066695.1"/>
    <property type="molecule type" value="Genomic_DNA"/>
</dbReference>
<organism evidence="1 2">
    <name type="scientific">Coniosporium uncinatum</name>
    <dbReference type="NCBI Taxonomy" id="93489"/>
    <lineage>
        <taxon>Eukaryota</taxon>
        <taxon>Fungi</taxon>
        <taxon>Dikarya</taxon>
        <taxon>Ascomycota</taxon>
        <taxon>Pezizomycotina</taxon>
        <taxon>Dothideomycetes</taxon>
        <taxon>Dothideomycetes incertae sedis</taxon>
        <taxon>Coniosporium</taxon>
    </lineage>
</organism>
<proteinExistence type="predicted"/>
<evidence type="ECO:0000313" key="2">
    <source>
        <dbReference type="Proteomes" id="UP001186974"/>
    </source>
</evidence>
<sequence length="60" mass="6529">MSNEGYYGGGGYSDQSQGGYNQQQGQYQHSGGYQGGYDQQQYGQPQHQGYGVGSPYPPQQ</sequence>
<comment type="caution">
    <text evidence="1">The sequence shown here is derived from an EMBL/GenBank/DDBJ whole genome shotgun (WGS) entry which is preliminary data.</text>
</comment>
<keyword evidence="2" id="KW-1185">Reference proteome</keyword>
<feature type="non-terminal residue" evidence="1">
    <location>
        <position position="60"/>
    </location>
</feature>
<dbReference type="Proteomes" id="UP001186974">
    <property type="component" value="Unassembled WGS sequence"/>
</dbReference>
<protein>
    <submittedName>
        <fullName evidence="1">Uncharacterized protein</fullName>
    </submittedName>
</protein>
<reference evidence="1" key="1">
    <citation type="submission" date="2024-09" db="EMBL/GenBank/DDBJ databases">
        <title>Black Yeasts Isolated from many extreme environments.</title>
        <authorList>
            <person name="Coleine C."/>
            <person name="Stajich J.E."/>
            <person name="Selbmann L."/>
        </authorList>
    </citation>
    <scope>NUCLEOTIDE SEQUENCE</scope>
    <source>
        <strain evidence="1">CCFEE 5737</strain>
    </source>
</reference>